<name>A0A4U3ABZ7_9BACI</name>
<feature type="non-terminal residue" evidence="3">
    <location>
        <position position="1"/>
    </location>
</feature>
<feature type="domain" description="Acyl-CoA dehydrogenase/oxidase C-terminal" evidence="2">
    <location>
        <begin position="2"/>
        <end position="80"/>
    </location>
</feature>
<dbReference type="InterPro" id="IPR009075">
    <property type="entry name" value="AcylCo_DH/oxidase_C"/>
</dbReference>
<dbReference type="Gene3D" id="1.20.140.10">
    <property type="entry name" value="Butyryl-CoA Dehydrogenase, subunit A, domain 3"/>
    <property type="match status" value="1"/>
</dbReference>
<sequence length="102" mass="11387">RRLVGELELELMQARVFLYQIAKKYDEAEDKLSLQAELAAVKYAVTNAAISIVDKSLRIVGAKSLSEKNPLHHYYLNVRAGLHNPPMDDATLSMLADAAFRS</sequence>
<dbReference type="GO" id="GO:0016627">
    <property type="term" value="F:oxidoreductase activity, acting on the CH-CH group of donors"/>
    <property type="evidence" value="ECO:0007669"/>
    <property type="project" value="InterPro"/>
</dbReference>
<dbReference type="SUPFAM" id="SSF47203">
    <property type="entry name" value="Acyl-CoA dehydrogenase C-terminal domain-like"/>
    <property type="match status" value="1"/>
</dbReference>
<evidence type="ECO:0000313" key="3">
    <source>
        <dbReference type="EMBL" id="TKI84550.1"/>
    </source>
</evidence>
<evidence type="ECO:0000256" key="1">
    <source>
        <dbReference type="ARBA" id="ARBA00022630"/>
    </source>
</evidence>
<evidence type="ECO:0000259" key="2">
    <source>
        <dbReference type="Pfam" id="PF00441"/>
    </source>
</evidence>
<dbReference type="EMBL" id="SZON01002718">
    <property type="protein sequence ID" value="TKI84550.1"/>
    <property type="molecule type" value="Genomic_DNA"/>
</dbReference>
<comment type="caution">
    <text evidence="3">The sequence shown here is derived from an EMBL/GenBank/DDBJ whole genome shotgun (WGS) entry which is preliminary data.</text>
</comment>
<gene>
    <name evidence="3" type="ORF">FC699_31315</name>
</gene>
<evidence type="ECO:0000313" key="4">
    <source>
        <dbReference type="Proteomes" id="UP000305222"/>
    </source>
</evidence>
<reference evidence="3 4" key="1">
    <citation type="journal article" date="2019" name="Environ. Microbiol.">
        <title>An active ?-lactamase is a part of an orchestrated cell wall stress resistance network of Bacillus subtilis and related rhizosphere species.</title>
        <authorList>
            <person name="Bucher T."/>
            <person name="Keren-Paz A."/>
            <person name="Hausser J."/>
            <person name="Olender T."/>
            <person name="Cytryn E."/>
            <person name="Kolodkin-Gal I."/>
        </authorList>
    </citation>
    <scope>NUCLEOTIDE SEQUENCE [LARGE SCALE GENOMIC DNA]</scope>
    <source>
        <strain evidence="3 4">I5</strain>
    </source>
</reference>
<accession>A0A4U3ABZ7</accession>
<dbReference type="Proteomes" id="UP000305222">
    <property type="component" value="Unassembled WGS sequence"/>
</dbReference>
<dbReference type="AlphaFoldDB" id="A0A4U3ABZ7"/>
<dbReference type="InterPro" id="IPR036250">
    <property type="entry name" value="AcylCo_DH-like_C"/>
</dbReference>
<keyword evidence="1" id="KW-0285">Flavoprotein</keyword>
<dbReference type="Pfam" id="PF00441">
    <property type="entry name" value="Acyl-CoA_dh_1"/>
    <property type="match status" value="1"/>
</dbReference>
<organism evidence="3 4">
    <name type="scientific">Bacillus wiedmannii</name>
    <dbReference type="NCBI Taxonomy" id="1890302"/>
    <lineage>
        <taxon>Bacteria</taxon>
        <taxon>Bacillati</taxon>
        <taxon>Bacillota</taxon>
        <taxon>Bacilli</taxon>
        <taxon>Bacillales</taxon>
        <taxon>Bacillaceae</taxon>
        <taxon>Bacillus</taxon>
        <taxon>Bacillus cereus group</taxon>
    </lineage>
</organism>
<protein>
    <submittedName>
        <fullName evidence="3">Acyl-CoA dehydrogenase</fullName>
    </submittedName>
</protein>
<proteinExistence type="predicted"/>